<evidence type="ECO:0000313" key="3">
    <source>
        <dbReference type="EMBL" id="MEQ2556709.1"/>
    </source>
</evidence>
<organism evidence="3 4">
    <name type="scientific">Maccoyibacter intestinihominis</name>
    <dbReference type="NCBI Taxonomy" id="3133499"/>
    <lineage>
        <taxon>Bacteria</taxon>
        <taxon>Bacillati</taxon>
        <taxon>Bacillota</taxon>
        <taxon>Clostridia</taxon>
        <taxon>Lachnospirales</taxon>
        <taxon>Lachnospiraceae</taxon>
        <taxon>Maccoyibacter</taxon>
    </lineage>
</organism>
<evidence type="ECO:0000259" key="2">
    <source>
        <dbReference type="Pfam" id="PF19808"/>
    </source>
</evidence>
<evidence type="ECO:0000313" key="4">
    <source>
        <dbReference type="Proteomes" id="UP001454489"/>
    </source>
</evidence>
<accession>A0ABV1HAG7</accession>
<feature type="compositionally biased region" description="Basic and acidic residues" evidence="1">
    <location>
        <begin position="74"/>
        <end position="126"/>
    </location>
</feature>
<protein>
    <submittedName>
        <fullName evidence="3">DUF6291 domain-containing protein</fullName>
    </submittedName>
</protein>
<evidence type="ECO:0000256" key="1">
    <source>
        <dbReference type="SAM" id="MobiDB-lite"/>
    </source>
</evidence>
<name>A0ABV1HAG7_9FIRM</name>
<dbReference type="Proteomes" id="UP001454489">
    <property type="component" value="Unassembled WGS sequence"/>
</dbReference>
<feature type="region of interest" description="Disordered" evidence="1">
    <location>
        <begin position="61"/>
        <end position="126"/>
    </location>
</feature>
<reference evidence="3 4" key="1">
    <citation type="submission" date="2024-03" db="EMBL/GenBank/DDBJ databases">
        <title>Human intestinal bacterial collection.</title>
        <authorList>
            <person name="Pauvert C."/>
            <person name="Hitch T.C.A."/>
            <person name="Clavel T."/>
        </authorList>
    </citation>
    <scope>NUCLEOTIDE SEQUENCE [LARGE SCALE GENOMIC DNA]</scope>
    <source>
        <strain evidence="3 4">CLA-AA-H185</strain>
    </source>
</reference>
<gene>
    <name evidence="3" type="ORF">WMO43_02275</name>
</gene>
<comment type="caution">
    <text evidence="3">The sequence shown here is derived from an EMBL/GenBank/DDBJ whole genome shotgun (WGS) entry which is preliminary data.</text>
</comment>
<keyword evidence="4" id="KW-1185">Reference proteome</keyword>
<dbReference type="InterPro" id="IPR046258">
    <property type="entry name" value="DUF6291"/>
</dbReference>
<sequence length="227" mass="26253">MRESVVFYRSFAEAIKALPKEEQLKALWAVINYGLDGVIPEEHGVHTAIFLMAKPQIDANNKRYQNGTKGGRPVTKDKPNDNQDETKPKANDNQEITKEEPNQNQDKTKAEPKEKDNVKEKEKVKVKDNDNSVVRFTAPTKQDVMDYCQEKGYTDVDVERFMNYYTSNGWMVGKNKMKDWKAAMRNWARKDMAAKPNNTNGNRFCNFEQRNYDYDALEKNLLRKGSG</sequence>
<dbReference type="EMBL" id="JBBMEX010000002">
    <property type="protein sequence ID" value="MEQ2556709.1"/>
    <property type="molecule type" value="Genomic_DNA"/>
</dbReference>
<proteinExistence type="predicted"/>
<feature type="domain" description="DUF6291" evidence="2">
    <location>
        <begin position="4"/>
        <end position="71"/>
    </location>
</feature>
<dbReference type="RefSeq" id="WP_353529722.1">
    <property type="nucleotide sequence ID" value="NZ_JBBMEX010000002.1"/>
</dbReference>
<dbReference type="Pfam" id="PF19808">
    <property type="entry name" value="DUF6291"/>
    <property type="match status" value="1"/>
</dbReference>